<dbReference type="EMBL" id="BJUB01000006">
    <property type="protein sequence ID" value="GEK21744.1"/>
    <property type="molecule type" value="Genomic_DNA"/>
</dbReference>
<dbReference type="Gene3D" id="1.10.1670.10">
    <property type="entry name" value="Helix-hairpin-Helix base-excision DNA repair enzymes (C-terminal)"/>
    <property type="match status" value="1"/>
</dbReference>
<dbReference type="InterPro" id="IPR011257">
    <property type="entry name" value="DNA_glycosylase"/>
</dbReference>
<dbReference type="SUPFAM" id="SSF48150">
    <property type="entry name" value="DNA-glycosylase"/>
    <property type="match status" value="1"/>
</dbReference>
<proteinExistence type="predicted"/>
<keyword evidence="4" id="KW-0234">DNA repair</keyword>
<evidence type="ECO:0000256" key="1">
    <source>
        <dbReference type="ARBA" id="ARBA00000086"/>
    </source>
</evidence>
<dbReference type="InterPro" id="IPR023170">
    <property type="entry name" value="HhH_base_excis_C"/>
</dbReference>
<evidence type="ECO:0000256" key="4">
    <source>
        <dbReference type="ARBA" id="ARBA00023204"/>
    </source>
</evidence>
<evidence type="ECO:0000313" key="8">
    <source>
        <dbReference type="Proteomes" id="UP000321118"/>
    </source>
</evidence>
<dbReference type="GO" id="GO:0032993">
    <property type="term" value="C:protein-DNA complex"/>
    <property type="evidence" value="ECO:0007669"/>
    <property type="project" value="TreeGrafter"/>
</dbReference>
<dbReference type="CDD" id="cd00056">
    <property type="entry name" value="ENDO3c"/>
    <property type="match status" value="1"/>
</dbReference>
<evidence type="ECO:0000259" key="6">
    <source>
        <dbReference type="SMART" id="SM01009"/>
    </source>
</evidence>
<evidence type="ECO:0000256" key="3">
    <source>
        <dbReference type="ARBA" id="ARBA00022763"/>
    </source>
</evidence>
<dbReference type="Pfam" id="PF00730">
    <property type="entry name" value="HhH-GPD"/>
    <property type="match status" value="1"/>
</dbReference>
<dbReference type="InterPro" id="IPR051912">
    <property type="entry name" value="Alkylbase_DNA_Glycosylase/TA"/>
</dbReference>
<feature type="domain" description="DNA-3-methyladenine glycosylase AlkA N-terminal" evidence="6">
    <location>
        <begin position="4"/>
        <end position="114"/>
    </location>
</feature>
<dbReference type="PANTHER" id="PTHR43003:SF13">
    <property type="entry name" value="DNA-3-METHYLADENINE GLYCOSYLASE 2"/>
    <property type="match status" value="1"/>
</dbReference>
<dbReference type="GO" id="GO:0043916">
    <property type="term" value="F:DNA-7-methylguanine glycosylase activity"/>
    <property type="evidence" value="ECO:0007669"/>
    <property type="project" value="TreeGrafter"/>
</dbReference>
<reference evidence="7 8" key="1">
    <citation type="submission" date="2019-07" db="EMBL/GenBank/DDBJ databases">
        <title>Whole genome shotgun sequence of Cellulomonas xylanilytica NBRC 101102.</title>
        <authorList>
            <person name="Hosoyama A."/>
            <person name="Uohara A."/>
            <person name="Ohji S."/>
            <person name="Ichikawa N."/>
        </authorList>
    </citation>
    <scope>NUCLEOTIDE SEQUENCE [LARGE SCALE GENOMIC DNA]</scope>
    <source>
        <strain evidence="7 8">NBRC 101102</strain>
    </source>
</reference>
<dbReference type="EC" id="3.2.2.21" evidence="2"/>
<dbReference type="InterPro" id="IPR037046">
    <property type="entry name" value="AlkA_N_sf"/>
</dbReference>
<organism evidence="7 8">
    <name type="scientific">Cellulomonas xylanilytica</name>
    <dbReference type="NCBI Taxonomy" id="233583"/>
    <lineage>
        <taxon>Bacteria</taxon>
        <taxon>Bacillati</taxon>
        <taxon>Actinomycetota</taxon>
        <taxon>Actinomycetes</taxon>
        <taxon>Micrococcales</taxon>
        <taxon>Cellulomonadaceae</taxon>
        <taxon>Cellulomonas</taxon>
    </lineage>
</organism>
<gene>
    <name evidence="7" type="ORF">CXY01_22640</name>
</gene>
<feature type="domain" description="HhH-GPD" evidence="5">
    <location>
        <begin position="124"/>
        <end position="274"/>
    </location>
</feature>
<evidence type="ECO:0000259" key="5">
    <source>
        <dbReference type="SMART" id="SM00478"/>
    </source>
</evidence>
<sequence>MSATLVLHRPFDPAPALHSLVVHAVPGVETVDGDTVRRAVRLRSGPALVEATLEPDHITVRSTAGSENELASLAGSWFGLEDDLGTVLDLFGDDEILGPLVRARPRLRILGHPDGFEAAVSTVLGQQVSLAAARTFGGRLAAAYGTPGPGGLTLYPTPERLAAVDPVELQDVVRITHARARTVHALARACADGLSLAAGGEDVRRRLLALPGIGPWTVDYLALRVLGDRDAMPVGDLVLRRALDLRTVADVTRLAERWRPLRAFAAVHLWTSRASAL</sequence>
<dbReference type="Gene3D" id="1.10.340.30">
    <property type="entry name" value="Hypothetical protein, domain 2"/>
    <property type="match status" value="1"/>
</dbReference>
<dbReference type="Gene3D" id="3.30.310.20">
    <property type="entry name" value="DNA-3-methyladenine glycosylase AlkA, N-terminal domain"/>
    <property type="match status" value="1"/>
</dbReference>
<dbReference type="GO" id="GO:0006285">
    <property type="term" value="P:base-excision repair, AP site formation"/>
    <property type="evidence" value="ECO:0007669"/>
    <property type="project" value="TreeGrafter"/>
</dbReference>
<evidence type="ECO:0000256" key="2">
    <source>
        <dbReference type="ARBA" id="ARBA00012000"/>
    </source>
</evidence>
<dbReference type="RefSeq" id="WP_146927523.1">
    <property type="nucleotide sequence ID" value="NZ_BJUB01000006.1"/>
</dbReference>
<dbReference type="Proteomes" id="UP000321118">
    <property type="component" value="Unassembled WGS sequence"/>
</dbReference>
<dbReference type="AlphaFoldDB" id="A0A510V4D4"/>
<dbReference type="SUPFAM" id="SSF55945">
    <property type="entry name" value="TATA-box binding protein-like"/>
    <property type="match status" value="1"/>
</dbReference>
<dbReference type="PANTHER" id="PTHR43003">
    <property type="entry name" value="DNA-3-METHYLADENINE GLYCOSYLASE"/>
    <property type="match status" value="1"/>
</dbReference>
<dbReference type="GO" id="GO:0005737">
    <property type="term" value="C:cytoplasm"/>
    <property type="evidence" value="ECO:0007669"/>
    <property type="project" value="TreeGrafter"/>
</dbReference>
<comment type="catalytic activity">
    <reaction evidence="1">
        <text>Hydrolysis of alkylated DNA, releasing 3-methyladenine, 3-methylguanine, 7-methylguanine and 7-methyladenine.</text>
        <dbReference type="EC" id="3.2.2.21"/>
    </reaction>
</comment>
<dbReference type="SMART" id="SM01009">
    <property type="entry name" value="AlkA_N"/>
    <property type="match status" value="1"/>
</dbReference>
<dbReference type="SMART" id="SM00478">
    <property type="entry name" value="ENDO3c"/>
    <property type="match status" value="1"/>
</dbReference>
<evidence type="ECO:0000313" key="7">
    <source>
        <dbReference type="EMBL" id="GEK21744.1"/>
    </source>
</evidence>
<dbReference type="Pfam" id="PF06029">
    <property type="entry name" value="AlkA_N"/>
    <property type="match status" value="1"/>
</dbReference>
<protein>
    <recommendedName>
        <fullName evidence="2">DNA-3-methyladenine glycosylase II</fullName>
        <ecNumber evidence="2">3.2.2.21</ecNumber>
    </recommendedName>
</protein>
<name>A0A510V4D4_9CELL</name>
<keyword evidence="3" id="KW-0227">DNA damage</keyword>
<dbReference type="GO" id="GO:0032131">
    <property type="term" value="F:alkylated DNA binding"/>
    <property type="evidence" value="ECO:0007669"/>
    <property type="project" value="TreeGrafter"/>
</dbReference>
<dbReference type="InterPro" id="IPR003265">
    <property type="entry name" value="HhH-GPD_domain"/>
</dbReference>
<keyword evidence="8" id="KW-1185">Reference proteome</keyword>
<dbReference type="GO" id="GO:0006307">
    <property type="term" value="P:DNA alkylation repair"/>
    <property type="evidence" value="ECO:0007669"/>
    <property type="project" value="TreeGrafter"/>
</dbReference>
<dbReference type="GO" id="GO:0008725">
    <property type="term" value="F:DNA-3-methyladenine glycosylase activity"/>
    <property type="evidence" value="ECO:0007669"/>
    <property type="project" value="TreeGrafter"/>
</dbReference>
<accession>A0A510V4D4</accession>
<comment type="caution">
    <text evidence="7">The sequence shown here is derived from an EMBL/GenBank/DDBJ whole genome shotgun (WGS) entry which is preliminary data.</text>
</comment>
<dbReference type="InterPro" id="IPR010316">
    <property type="entry name" value="AlkA_N"/>
</dbReference>
<dbReference type="OrthoDB" id="9811249at2"/>